<proteinExistence type="inferred from homology"/>
<evidence type="ECO:0000313" key="3">
    <source>
        <dbReference type="EMBL" id="QUD86662.1"/>
    </source>
</evidence>
<feature type="compositionally biased region" description="Basic and acidic residues" evidence="2">
    <location>
        <begin position="52"/>
        <end position="65"/>
    </location>
</feature>
<keyword evidence="4" id="KW-1185">Reference proteome</keyword>
<accession>A0A975FXB9</accession>
<protein>
    <submittedName>
        <fullName evidence="3">DUF1674 domain-containing protein</fullName>
    </submittedName>
</protein>
<feature type="region of interest" description="Disordered" evidence="2">
    <location>
        <begin position="1"/>
        <end position="65"/>
    </location>
</feature>
<dbReference type="AlphaFoldDB" id="A0A975FXB9"/>
<dbReference type="InterPro" id="IPR012875">
    <property type="entry name" value="SDHF4"/>
</dbReference>
<name>A0A975FXB9_9CAUL</name>
<dbReference type="KEGG" id="caul:KCG34_16460"/>
<sequence length="65" mass="7166">MTELPEHAAPDKPLSPAAQRALEEAAERRRLVAEEAKKVEERGGPAGPEPTRFGDWERKGIAVDF</sequence>
<dbReference type="EMBL" id="CP073078">
    <property type="protein sequence ID" value="QUD86662.1"/>
    <property type="molecule type" value="Genomic_DNA"/>
</dbReference>
<feature type="compositionally biased region" description="Basic and acidic residues" evidence="2">
    <location>
        <begin position="21"/>
        <end position="43"/>
    </location>
</feature>
<dbReference type="Proteomes" id="UP000676409">
    <property type="component" value="Chromosome"/>
</dbReference>
<evidence type="ECO:0000256" key="2">
    <source>
        <dbReference type="SAM" id="MobiDB-lite"/>
    </source>
</evidence>
<feature type="compositionally biased region" description="Basic and acidic residues" evidence="2">
    <location>
        <begin position="1"/>
        <end position="10"/>
    </location>
</feature>
<reference evidence="3" key="1">
    <citation type="submission" date="2021-04" db="EMBL/GenBank/DDBJ databases">
        <title>The complete genome sequence of Caulobacter sp. S6.</title>
        <authorList>
            <person name="Tang Y."/>
            <person name="Ouyang W."/>
            <person name="Liu Q."/>
            <person name="Huang B."/>
            <person name="Guo Z."/>
            <person name="Lei P."/>
        </authorList>
    </citation>
    <scope>NUCLEOTIDE SEQUENCE</scope>
    <source>
        <strain evidence="3">S6</strain>
    </source>
</reference>
<evidence type="ECO:0000256" key="1">
    <source>
        <dbReference type="ARBA" id="ARBA00005701"/>
    </source>
</evidence>
<dbReference type="Pfam" id="PF07896">
    <property type="entry name" value="DUF1674"/>
    <property type="match status" value="1"/>
</dbReference>
<organism evidence="3 4">
    <name type="scientific">Phenylobacterium montanum</name>
    <dbReference type="NCBI Taxonomy" id="2823693"/>
    <lineage>
        <taxon>Bacteria</taxon>
        <taxon>Pseudomonadati</taxon>
        <taxon>Pseudomonadota</taxon>
        <taxon>Alphaproteobacteria</taxon>
        <taxon>Caulobacterales</taxon>
        <taxon>Caulobacteraceae</taxon>
        <taxon>Phenylobacterium</taxon>
    </lineage>
</organism>
<comment type="similarity">
    <text evidence="1">Belongs to the SDHAF4 family.</text>
</comment>
<dbReference type="RefSeq" id="WP_211936714.1">
    <property type="nucleotide sequence ID" value="NZ_CP073078.1"/>
</dbReference>
<gene>
    <name evidence="3" type="ORF">KCG34_16460</name>
</gene>
<evidence type="ECO:0000313" key="4">
    <source>
        <dbReference type="Proteomes" id="UP000676409"/>
    </source>
</evidence>